<organism evidence="2 3">
    <name type="scientific">Faucicola osloensis</name>
    <name type="common">Moraxella osloensis</name>
    <dbReference type="NCBI Taxonomy" id="34062"/>
    <lineage>
        <taxon>Bacteria</taxon>
        <taxon>Pseudomonadati</taxon>
        <taxon>Pseudomonadota</taxon>
        <taxon>Gammaproteobacteria</taxon>
        <taxon>Moraxellales</taxon>
        <taxon>Moraxellaceae</taxon>
        <taxon>Faucicola</taxon>
    </lineage>
</organism>
<dbReference type="RefSeq" id="WP_101965290.1">
    <property type="nucleotide sequence ID" value="NZ_PKJS01000037.1"/>
</dbReference>
<dbReference type="InterPro" id="IPR036397">
    <property type="entry name" value="RNaseH_sf"/>
</dbReference>
<accession>A0A2I1REX0</accession>
<comment type="caution">
    <text evidence="2">The sequence shown here is derived from an EMBL/GenBank/DDBJ whole genome shotgun (WGS) entry which is preliminary data.</text>
</comment>
<dbReference type="InterPro" id="IPR050900">
    <property type="entry name" value="Transposase_IS3/IS150/IS904"/>
</dbReference>
<reference evidence="2 3" key="1">
    <citation type="submission" date="2017-12" db="EMBL/GenBank/DDBJ databases">
        <title>Phylogenetic diversity of female urinary microbiome.</title>
        <authorList>
            <person name="Thomas-White K."/>
            <person name="Wolfe A.J."/>
        </authorList>
    </citation>
    <scope>NUCLEOTIDE SEQUENCE [LARGE SCALE GENOMIC DNA]</scope>
    <source>
        <strain evidence="2 3">UMB0416</strain>
    </source>
</reference>
<dbReference type="Proteomes" id="UP000234914">
    <property type="component" value="Unassembled WGS sequence"/>
</dbReference>
<dbReference type="EMBL" id="PKJS01000037">
    <property type="protein sequence ID" value="PKZ67665.1"/>
    <property type="molecule type" value="Genomic_DNA"/>
</dbReference>
<dbReference type="NCBIfam" id="NF033516">
    <property type="entry name" value="transpos_IS3"/>
    <property type="match status" value="1"/>
</dbReference>
<dbReference type="InterPro" id="IPR025948">
    <property type="entry name" value="HTH-like_dom"/>
</dbReference>
<gene>
    <name evidence="2" type="ORF">CYJ96_12635</name>
</gene>
<feature type="domain" description="Integrase catalytic" evidence="1">
    <location>
        <begin position="208"/>
        <end position="372"/>
    </location>
</feature>
<proteinExistence type="predicted"/>
<dbReference type="SUPFAM" id="SSF53098">
    <property type="entry name" value="Ribonuclease H-like"/>
    <property type="match status" value="1"/>
</dbReference>
<dbReference type="Pfam" id="PF13333">
    <property type="entry name" value="rve_2"/>
    <property type="match status" value="1"/>
</dbReference>
<evidence type="ECO:0000313" key="3">
    <source>
        <dbReference type="Proteomes" id="UP000234914"/>
    </source>
</evidence>
<evidence type="ECO:0000313" key="2">
    <source>
        <dbReference type="EMBL" id="PKZ67665.1"/>
    </source>
</evidence>
<protein>
    <submittedName>
        <fullName evidence="2">IS3 family transposase</fullName>
    </submittedName>
</protein>
<dbReference type="PROSITE" id="PS50994">
    <property type="entry name" value="INTEGRASE"/>
    <property type="match status" value="1"/>
</dbReference>
<dbReference type="InterPro" id="IPR012337">
    <property type="entry name" value="RNaseH-like_sf"/>
</dbReference>
<evidence type="ECO:0000259" key="1">
    <source>
        <dbReference type="PROSITE" id="PS50994"/>
    </source>
</evidence>
<name>A0A2I1REX0_FAUOS</name>
<dbReference type="GO" id="GO:0043565">
    <property type="term" value="F:sequence-specific DNA binding"/>
    <property type="evidence" value="ECO:0007669"/>
    <property type="project" value="InterPro"/>
</dbReference>
<dbReference type="Pfam" id="PF13276">
    <property type="entry name" value="HTH_21"/>
    <property type="match status" value="1"/>
</dbReference>
<dbReference type="InterPro" id="IPR001584">
    <property type="entry name" value="Integrase_cat-core"/>
</dbReference>
<dbReference type="Pfam" id="PF00665">
    <property type="entry name" value="rve"/>
    <property type="match status" value="1"/>
</dbReference>
<dbReference type="GO" id="GO:0015074">
    <property type="term" value="P:DNA integration"/>
    <property type="evidence" value="ECO:0007669"/>
    <property type="project" value="InterPro"/>
</dbReference>
<dbReference type="SUPFAM" id="SSF48295">
    <property type="entry name" value="TrpR-like"/>
    <property type="match status" value="1"/>
</dbReference>
<sequence>MTKVRKRHNTEFKSKVAVEAIKEQNTINELTAEYGVHATQISNCKKQALAVIPSAFNTKQQDNEQAQQAIIDEPHRQLGQVISERDWLKKKFLTAHLESRKQLLEPDSKDFSTRKQCELLGINRSSLYYQPKPISELDITLMNLLDEQYTKTPFYGVKRMTAYLRQLGYRVNHKRVRRLLRQMGLDAIYQRPNTSKPNPEHQVYPYLLRNVPITRCNQVWSTDITYIRLSKGFVYLMAVIDWYSRYVLGWSLSTTLEADFCIDTVGKLLHNGLHCEIFNTDQGSQFTSPRFTTPLIDSGIAVSMDGRGRALDNIFVERLWRSVKYECVYLRQFDTVNQARVGLKDYFEFYNHERLHQSLDYHTPAQVYLANNSSVNPVIYQPNSILIL</sequence>
<dbReference type="InterPro" id="IPR048020">
    <property type="entry name" value="Transpos_IS3"/>
</dbReference>
<dbReference type="PANTHER" id="PTHR46889:SF4">
    <property type="entry name" value="TRANSPOSASE INSO FOR INSERTION SEQUENCE ELEMENT IS911B-RELATED"/>
    <property type="match status" value="1"/>
</dbReference>
<dbReference type="Gene3D" id="3.30.420.10">
    <property type="entry name" value="Ribonuclease H-like superfamily/Ribonuclease H"/>
    <property type="match status" value="1"/>
</dbReference>
<dbReference type="AlphaFoldDB" id="A0A2I1REX0"/>
<dbReference type="InterPro" id="IPR010921">
    <property type="entry name" value="Trp_repressor/repl_initiator"/>
</dbReference>
<dbReference type="PANTHER" id="PTHR46889">
    <property type="entry name" value="TRANSPOSASE INSF FOR INSERTION SEQUENCE IS3B-RELATED"/>
    <property type="match status" value="1"/>
</dbReference>